<evidence type="ECO:0000313" key="1">
    <source>
        <dbReference type="EMBL" id="KAK1424558.1"/>
    </source>
</evidence>
<organism evidence="1 2">
    <name type="scientific">Tagetes erecta</name>
    <name type="common">African marigold</name>
    <dbReference type="NCBI Taxonomy" id="13708"/>
    <lineage>
        <taxon>Eukaryota</taxon>
        <taxon>Viridiplantae</taxon>
        <taxon>Streptophyta</taxon>
        <taxon>Embryophyta</taxon>
        <taxon>Tracheophyta</taxon>
        <taxon>Spermatophyta</taxon>
        <taxon>Magnoliopsida</taxon>
        <taxon>eudicotyledons</taxon>
        <taxon>Gunneridae</taxon>
        <taxon>Pentapetalae</taxon>
        <taxon>asterids</taxon>
        <taxon>campanulids</taxon>
        <taxon>Asterales</taxon>
        <taxon>Asteraceae</taxon>
        <taxon>Asteroideae</taxon>
        <taxon>Heliantheae alliance</taxon>
        <taxon>Tageteae</taxon>
        <taxon>Tagetes</taxon>
    </lineage>
</organism>
<comment type="caution">
    <text evidence="1">The sequence shown here is derived from an EMBL/GenBank/DDBJ whole genome shotgun (WGS) entry which is preliminary data.</text>
</comment>
<name>A0AAD8KKM9_TARER</name>
<dbReference type="Proteomes" id="UP001229421">
    <property type="component" value="Unassembled WGS sequence"/>
</dbReference>
<dbReference type="EMBL" id="JAUHHV010000005">
    <property type="protein sequence ID" value="KAK1424558.1"/>
    <property type="molecule type" value="Genomic_DNA"/>
</dbReference>
<accession>A0AAD8KKM9</accession>
<gene>
    <name evidence="1" type="ORF">QVD17_19890</name>
</gene>
<evidence type="ECO:0000313" key="2">
    <source>
        <dbReference type="Proteomes" id="UP001229421"/>
    </source>
</evidence>
<protein>
    <submittedName>
        <fullName evidence="1">Uncharacterized protein</fullName>
    </submittedName>
</protein>
<proteinExistence type="predicted"/>
<keyword evidence="2" id="KW-1185">Reference proteome</keyword>
<reference evidence="1" key="1">
    <citation type="journal article" date="2023" name="bioRxiv">
        <title>Improved chromosome-level genome assembly for marigold (Tagetes erecta).</title>
        <authorList>
            <person name="Jiang F."/>
            <person name="Yuan L."/>
            <person name="Wang S."/>
            <person name="Wang H."/>
            <person name="Xu D."/>
            <person name="Wang A."/>
            <person name="Fan W."/>
        </authorList>
    </citation>
    <scope>NUCLEOTIDE SEQUENCE</scope>
    <source>
        <strain evidence="1">WSJ</strain>
        <tissue evidence="1">Leaf</tissue>
    </source>
</reference>
<sequence>MQKLIIDIFPYLTRCVETGLPDMLLAEFSGNASFYKDVMPIKDLMKILNQEADVKEACVKEEHADVKLE</sequence>
<dbReference type="AlphaFoldDB" id="A0AAD8KKM9"/>